<feature type="compositionally biased region" description="Low complexity" evidence="4">
    <location>
        <begin position="354"/>
        <end position="376"/>
    </location>
</feature>
<dbReference type="PATRIC" id="fig|1299321.3.peg.4404"/>
<dbReference type="PROSITE" id="PS00211">
    <property type="entry name" value="ABC_TRANSPORTER_1"/>
    <property type="match status" value="1"/>
</dbReference>
<dbReference type="PANTHER" id="PTHR43023:SF6">
    <property type="entry name" value="INTERMEMBRANE PHOSPHOLIPID TRANSPORT SYSTEM ATP-BINDING PROTEIN MLAF"/>
    <property type="match status" value="1"/>
</dbReference>
<dbReference type="InterPro" id="IPR003593">
    <property type="entry name" value="AAA+_ATPase"/>
</dbReference>
<evidence type="ECO:0000259" key="5">
    <source>
        <dbReference type="PROSITE" id="PS50893"/>
    </source>
</evidence>
<dbReference type="InterPro" id="IPR027417">
    <property type="entry name" value="P-loop_NTPase"/>
</dbReference>
<name>X8DHD5_9MYCO</name>
<dbReference type="PROSITE" id="PS50893">
    <property type="entry name" value="ABC_TRANSPORTER_2"/>
    <property type="match status" value="1"/>
</dbReference>
<gene>
    <name evidence="6" type="ORF">I540_4567</name>
</gene>
<protein>
    <submittedName>
        <fullName evidence="6">ABC transporter family protein</fullName>
    </submittedName>
</protein>
<comment type="caution">
    <text evidence="6">The sequence shown here is derived from an EMBL/GenBank/DDBJ whole genome shotgun (WGS) entry which is preliminary data.</text>
</comment>
<dbReference type="InterPro" id="IPR017871">
    <property type="entry name" value="ABC_transporter-like_CS"/>
</dbReference>
<feature type="compositionally biased region" description="Low complexity" evidence="4">
    <location>
        <begin position="320"/>
        <end position="329"/>
    </location>
</feature>
<keyword evidence="3" id="KW-0067">ATP-binding</keyword>
<feature type="domain" description="ABC transporter" evidence="5">
    <location>
        <begin position="5"/>
        <end position="241"/>
    </location>
</feature>
<dbReference type="SMART" id="SM00382">
    <property type="entry name" value="AAA"/>
    <property type="match status" value="1"/>
</dbReference>
<reference evidence="6 7" key="1">
    <citation type="submission" date="2013-12" db="EMBL/GenBank/DDBJ databases">
        <authorList>
            <person name="Zelazny A."/>
            <person name="Olivier K."/>
            <person name="Holland S."/>
            <person name="Lenaerts A."/>
            <person name="Ordway D."/>
            <person name="DeGroote M.A."/>
            <person name="Parker T."/>
            <person name="Sizemore C."/>
            <person name="Tallon L.J."/>
            <person name="Sadzewicz L.K."/>
            <person name="Sengamalay N."/>
            <person name="Fraser C.M."/>
            <person name="Hine E."/>
            <person name="Shefchek K.A."/>
            <person name="Das S.P."/>
            <person name="Tettelin H."/>
        </authorList>
    </citation>
    <scope>NUCLEOTIDE SEQUENCE [LARGE SCALE GENOMIC DNA]</scope>
    <source>
        <strain evidence="6 7">1513</strain>
    </source>
</reference>
<evidence type="ECO:0000256" key="4">
    <source>
        <dbReference type="SAM" id="MobiDB-lite"/>
    </source>
</evidence>
<keyword evidence="2" id="KW-0547">Nucleotide-binding</keyword>
<dbReference type="CDD" id="cd03261">
    <property type="entry name" value="ABC_Org_Solvent_Resistant"/>
    <property type="match status" value="1"/>
</dbReference>
<dbReference type="GO" id="GO:0005524">
    <property type="term" value="F:ATP binding"/>
    <property type="evidence" value="ECO:0007669"/>
    <property type="project" value="UniProtKB-KW"/>
</dbReference>
<dbReference type="GO" id="GO:0016887">
    <property type="term" value="F:ATP hydrolysis activity"/>
    <property type="evidence" value="ECO:0007669"/>
    <property type="project" value="InterPro"/>
</dbReference>
<feature type="region of interest" description="Disordered" evidence="4">
    <location>
        <begin position="302"/>
        <end position="379"/>
    </location>
</feature>
<dbReference type="AlphaFoldDB" id="X8DHD5"/>
<evidence type="ECO:0000256" key="2">
    <source>
        <dbReference type="ARBA" id="ARBA00022741"/>
    </source>
</evidence>
<feature type="compositionally biased region" description="Low complexity" evidence="4">
    <location>
        <begin position="302"/>
        <end position="312"/>
    </location>
</feature>
<sequence>MGAEVSVEGLTKSFGSQRIWENVTLSLPPGEVSVLLGPSGTGKSVFLKSLIGLLRPEQGAIYIDGTNIMECSSKELYEIRKLFGVMFQDGALFGSMNLYDNTAFPLREHTKKKESEIRDIVMQKLDVVGLTGHETKFPGEISGGMRKRAGLARSLVLDPQIILCDEPDSGLDPVRTAYLSQLLIDINAQIDATILIVTHNINIARTVPDNMGMLYRRNLVMFGPREVLLTSDEPVIKQFLNGRRIGPIGMSEEKDEATMAEEQAHLDAGHHDGGVEEIEGVPPQIQATPVCPSVRRSAAARRACARSCTSCPRTRRPRSRTASPEPTSTGCTTSATSPPVSPRRRWRRRKPSSPRRASTRVTTTPRRGRSRPYGGSDVPVEQGLMFANTRYQIGVSPVDAHGSGADYDSRDEDDVLPYLRAVVRHGRNRRGRHAALATSR</sequence>
<feature type="compositionally biased region" description="Basic residues" evidence="4">
    <location>
        <begin position="342"/>
        <end position="353"/>
    </location>
</feature>
<dbReference type="EMBL" id="JAOJ01000003">
    <property type="protein sequence ID" value="EUA68067.1"/>
    <property type="molecule type" value="Genomic_DNA"/>
</dbReference>
<proteinExistence type="predicted"/>
<dbReference type="InterPro" id="IPR003439">
    <property type="entry name" value="ABC_transporter-like_ATP-bd"/>
</dbReference>
<dbReference type="Gene3D" id="3.40.50.300">
    <property type="entry name" value="P-loop containing nucleotide triphosphate hydrolases"/>
    <property type="match status" value="1"/>
</dbReference>
<keyword evidence="1" id="KW-0813">Transport</keyword>
<accession>X8DHD5</accession>
<dbReference type="PANTHER" id="PTHR43023">
    <property type="entry name" value="PROTEIN TRIGALACTOSYLDIACYLGLYCEROL 3, CHLOROPLASTIC"/>
    <property type="match status" value="1"/>
</dbReference>
<evidence type="ECO:0000256" key="3">
    <source>
        <dbReference type="ARBA" id="ARBA00022840"/>
    </source>
</evidence>
<evidence type="ECO:0000313" key="7">
    <source>
        <dbReference type="Proteomes" id="UP000023351"/>
    </source>
</evidence>
<evidence type="ECO:0000313" key="6">
    <source>
        <dbReference type="EMBL" id="EUA68067.1"/>
    </source>
</evidence>
<organism evidence="6 7">
    <name type="scientific">Mycobacteroides abscessus subsp. bolletii 1513</name>
    <dbReference type="NCBI Taxonomy" id="1299321"/>
    <lineage>
        <taxon>Bacteria</taxon>
        <taxon>Bacillati</taxon>
        <taxon>Actinomycetota</taxon>
        <taxon>Actinomycetes</taxon>
        <taxon>Mycobacteriales</taxon>
        <taxon>Mycobacteriaceae</taxon>
        <taxon>Mycobacteroides</taxon>
        <taxon>Mycobacteroides abscessus</taxon>
    </lineage>
</organism>
<dbReference type="Pfam" id="PF00005">
    <property type="entry name" value="ABC_tran"/>
    <property type="match status" value="1"/>
</dbReference>
<evidence type="ECO:0000256" key="1">
    <source>
        <dbReference type="ARBA" id="ARBA00022448"/>
    </source>
</evidence>
<dbReference type="Proteomes" id="UP000023351">
    <property type="component" value="Unassembled WGS sequence"/>
</dbReference>
<dbReference type="SUPFAM" id="SSF52540">
    <property type="entry name" value="P-loop containing nucleoside triphosphate hydrolases"/>
    <property type="match status" value="1"/>
</dbReference>